<comment type="similarity">
    <text evidence="2">Belongs to the HAD-like hydrolase superfamily. PHOSPHO family.</text>
</comment>
<feature type="binding site" evidence="8">
    <location>
        <position position="9"/>
    </location>
    <ligand>
        <name>Mg(2+)</name>
        <dbReference type="ChEBI" id="CHEBI:18420"/>
    </ligand>
</feature>
<dbReference type="SUPFAM" id="SSF56784">
    <property type="entry name" value="HAD-like"/>
    <property type="match status" value="1"/>
</dbReference>
<evidence type="ECO:0000313" key="10">
    <source>
        <dbReference type="Proteomes" id="UP000494040"/>
    </source>
</evidence>
<dbReference type="PIRSF" id="PIRSF031051">
    <property type="entry name" value="PyrdxlP_Pase_PHOSPHO2"/>
    <property type="match status" value="1"/>
</dbReference>
<keyword evidence="5 8" id="KW-0460">Magnesium</keyword>
<dbReference type="PANTHER" id="PTHR20889:SF12">
    <property type="entry name" value="LP01149P"/>
    <property type="match status" value="1"/>
</dbReference>
<evidence type="ECO:0000256" key="4">
    <source>
        <dbReference type="ARBA" id="ARBA00022801"/>
    </source>
</evidence>
<sequence length="235" mass="27233">MNPALVTLDFDHTIIDDNSDIVVRDLLRGGVPSEVENLHSKNGWTRYMQEVFRLVAKDGYTETHIRKAISSIPPVPDFLTFFHELKHLNADAIIISDSNSFFIRAWLEEYDLLNSIADVFTNPAEFERGVLLIKEYMNQDWCRHSTVNLCKGYILDSFKERNRLNGKEYSRTFYIGDGKNDFCPSLRLTKDDFVFPRVGFPLARKLSECDEIKATVCPWSHTREIMDVIKEYAPL</sequence>
<evidence type="ECO:0008006" key="11">
    <source>
        <dbReference type="Google" id="ProtNLM"/>
    </source>
</evidence>
<evidence type="ECO:0000256" key="8">
    <source>
        <dbReference type="PIRSR" id="PIRSR031051-3"/>
    </source>
</evidence>
<dbReference type="OMA" id="ENMGLTH"/>
<dbReference type="NCBIfam" id="TIGR01489">
    <property type="entry name" value="DKMTPPase-SF"/>
    <property type="match status" value="1"/>
</dbReference>
<dbReference type="GO" id="GO:0016791">
    <property type="term" value="F:phosphatase activity"/>
    <property type="evidence" value="ECO:0007669"/>
    <property type="project" value="InterPro"/>
</dbReference>
<protein>
    <recommendedName>
        <fullName evidence="11">Pyridoxal phosphate phosphatase phospho2</fullName>
    </recommendedName>
</protein>
<feature type="binding site" evidence="7">
    <location>
        <position position="97"/>
    </location>
    <ligand>
        <name>substrate</name>
    </ligand>
</feature>
<dbReference type="Gene3D" id="3.40.50.1000">
    <property type="entry name" value="HAD superfamily/HAD-like"/>
    <property type="match status" value="1"/>
</dbReference>
<organism evidence="9 10">
    <name type="scientific">Cimex lectularius</name>
    <name type="common">Bed bug</name>
    <name type="synonym">Acanthia lectularia</name>
    <dbReference type="NCBI Taxonomy" id="79782"/>
    <lineage>
        <taxon>Eukaryota</taxon>
        <taxon>Metazoa</taxon>
        <taxon>Ecdysozoa</taxon>
        <taxon>Arthropoda</taxon>
        <taxon>Hexapoda</taxon>
        <taxon>Insecta</taxon>
        <taxon>Pterygota</taxon>
        <taxon>Neoptera</taxon>
        <taxon>Paraneoptera</taxon>
        <taxon>Hemiptera</taxon>
        <taxon>Heteroptera</taxon>
        <taxon>Panheteroptera</taxon>
        <taxon>Cimicomorpha</taxon>
        <taxon>Cimicidae</taxon>
        <taxon>Cimex</taxon>
    </lineage>
</organism>
<proteinExistence type="inferred from homology"/>
<reference evidence="9" key="1">
    <citation type="submission" date="2022-01" db="UniProtKB">
        <authorList>
            <consortium name="EnsemblMetazoa"/>
        </authorList>
    </citation>
    <scope>IDENTIFICATION</scope>
</reference>
<feature type="binding site" evidence="8">
    <location>
        <position position="11"/>
    </location>
    <ligand>
        <name>Mg(2+)</name>
        <dbReference type="ChEBI" id="CHEBI:18420"/>
    </ligand>
</feature>
<feature type="binding site" evidence="8">
    <location>
        <position position="177"/>
    </location>
    <ligand>
        <name>Mg(2+)</name>
        <dbReference type="ChEBI" id="CHEBI:18420"/>
    </ligand>
</feature>
<dbReference type="EnsemblMetazoa" id="XM_014401471.2">
    <property type="protein sequence ID" value="XP_014256957.1"/>
    <property type="gene ID" value="LOC106670835"/>
</dbReference>
<evidence type="ECO:0000256" key="2">
    <source>
        <dbReference type="ARBA" id="ARBA00008541"/>
    </source>
</evidence>
<evidence type="ECO:0000256" key="3">
    <source>
        <dbReference type="ARBA" id="ARBA00022723"/>
    </source>
</evidence>
<dbReference type="PANTHER" id="PTHR20889">
    <property type="entry name" value="PHOSPHATASE, ORPHAN 1, 2"/>
    <property type="match status" value="1"/>
</dbReference>
<keyword evidence="10" id="KW-1185">Reference proteome</keyword>
<dbReference type="RefSeq" id="XP_014256957.1">
    <property type="nucleotide sequence ID" value="XM_014401471.2"/>
</dbReference>
<dbReference type="InterPro" id="IPR036412">
    <property type="entry name" value="HAD-like_sf"/>
</dbReference>
<evidence type="ECO:0000256" key="5">
    <source>
        <dbReference type="ARBA" id="ARBA00022842"/>
    </source>
</evidence>
<dbReference type="Proteomes" id="UP000494040">
    <property type="component" value="Unassembled WGS sequence"/>
</dbReference>
<evidence type="ECO:0000256" key="1">
    <source>
        <dbReference type="ARBA" id="ARBA00001946"/>
    </source>
</evidence>
<dbReference type="GeneID" id="106670835"/>
<feature type="active site" description="Proton donor" evidence="6">
    <location>
        <position position="11"/>
    </location>
</feature>
<name>A0A8I6S4H0_CIMLE</name>
<dbReference type="GO" id="GO:0046872">
    <property type="term" value="F:metal ion binding"/>
    <property type="evidence" value="ECO:0007669"/>
    <property type="project" value="UniProtKB-KW"/>
</dbReference>
<comment type="cofactor">
    <cofactor evidence="1 8">
        <name>Mg(2+)</name>
        <dbReference type="ChEBI" id="CHEBI:18420"/>
    </cofactor>
</comment>
<evidence type="ECO:0000313" key="9">
    <source>
        <dbReference type="EnsemblMetazoa" id="XP_014256957.1"/>
    </source>
</evidence>
<dbReference type="InterPro" id="IPR006384">
    <property type="entry name" value="HAD_hydro_PyrdxlP_Pase-like"/>
</dbReference>
<dbReference type="InterPro" id="IPR016965">
    <property type="entry name" value="Pase_PHOSPHO-typ"/>
</dbReference>
<evidence type="ECO:0000256" key="6">
    <source>
        <dbReference type="PIRSR" id="PIRSR031051-1"/>
    </source>
</evidence>
<feature type="binding site" evidence="7">
    <location>
        <position position="20"/>
    </location>
    <ligand>
        <name>substrate</name>
    </ligand>
</feature>
<evidence type="ECO:0000256" key="7">
    <source>
        <dbReference type="PIRSR" id="PIRSR031051-2"/>
    </source>
</evidence>
<dbReference type="InterPro" id="IPR023214">
    <property type="entry name" value="HAD_sf"/>
</dbReference>
<feature type="active site" description="Nucleophile" evidence="6">
    <location>
        <position position="9"/>
    </location>
</feature>
<keyword evidence="4" id="KW-0378">Hydrolase</keyword>
<dbReference type="AlphaFoldDB" id="A0A8I6S4H0"/>
<dbReference type="NCBIfam" id="TIGR01488">
    <property type="entry name" value="HAD-SF-IB"/>
    <property type="match status" value="1"/>
</dbReference>
<dbReference type="OrthoDB" id="10267182at2759"/>
<keyword evidence="3 8" id="KW-0479">Metal-binding</keyword>
<dbReference type="Pfam" id="PF06888">
    <property type="entry name" value="Put_Phosphatase"/>
    <property type="match status" value="1"/>
</dbReference>
<dbReference type="KEGG" id="clec:106670835"/>
<accession>A0A8I6S4H0</accession>